<dbReference type="GO" id="GO:0008494">
    <property type="term" value="F:translation activator activity"/>
    <property type="evidence" value="ECO:0007669"/>
    <property type="project" value="TreeGrafter"/>
</dbReference>
<evidence type="ECO:0000256" key="1">
    <source>
        <dbReference type="SAM" id="MobiDB-lite"/>
    </source>
</evidence>
<feature type="region of interest" description="Disordered" evidence="1">
    <location>
        <begin position="1"/>
        <end position="51"/>
    </location>
</feature>
<dbReference type="GO" id="GO:0006446">
    <property type="term" value="P:regulation of translational initiation"/>
    <property type="evidence" value="ECO:0007669"/>
    <property type="project" value="TreeGrafter"/>
</dbReference>
<dbReference type="OrthoDB" id="8171816at2759"/>
<dbReference type="PANTHER" id="PTHR23254:SF15">
    <property type="entry name" value="POLYADENYLATE-BINDING PROTEIN-INTERACTING PROTEIN 1"/>
    <property type="match status" value="1"/>
</dbReference>
<dbReference type="Proteomes" id="UP000051574">
    <property type="component" value="Unassembled WGS sequence"/>
</dbReference>
<feature type="compositionally biased region" description="Basic and acidic residues" evidence="1">
    <location>
        <begin position="30"/>
        <end position="39"/>
    </location>
</feature>
<evidence type="ECO:0000313" key="3">
    <source>
        <dbReference type="Proteomes" id="UP000051574"/>
    </source>
</evidence>
<dbReference type="EMBL" id="LJIG01000326">
    <property type="protein sequence ID" value="KRT86614.1"/>
    <property type="molecule type" value="Genomic_DNA"/>
</dbReference>
<dbReference type="PANTHER" id="PTHR23254">
    <property type="entry name" value="EIF4G DOMAIN PROTEIN"/>
    <property type="match status" value="1"/>
</dbReference>
<accession>A0A0T6BGZ6</accession>
<organism evidence="2 3">
    <name type="scientific">Oryctes borbonicus</name>
    <dbReference type="NCBI Taxonomy" id="1629725"/>
    <lineage>
        <taxon>Eukaryota</taxon>
        <taxon>Metazoa</taxon>
        <taxon>Ecdysozoa</taxon>
        <taxon>Arthropoda</taxon>
        <taxon>Hexapoda</taxon>
        <taxon>Insecta</taxon>
        <taxon>Pterygota</taxon>
        <taxon>Neoptera</taxon>
        <taxon>Endopterygota</taxon>
        <taxon>Coleoptera</taxon>
        <taxon>Polyphaga</taxon>
        <taxon>Scarabaeiformia</taxon>
        <taxon>Scarabaeidae</taxon>
        <taxon>Dynastinae</taxon>
        <taxon>Oryctes</taxon>
    </lineage>
</organism>
<name>A0A0T6BGZ6_9SCAR</name>
<dbReference type="SUPFAM" id="SSF48371">
    <property type="entry name" value="ARM repeat"/>
    <property type="match status" value="1"/>
</dbReference>
<dbReference type="InterPro" id="IPR016024">
    <property type="entry name" value="ARM-type_fold"/>
</dbReference>
<feature type="compositionally biased region" description="Polar residues" evidence="1">
    <location>
        <begin position="40"/>
        <end position="51"/>
    </location>
</feature>
<comment type="caution">
    <text evidence="2">The sequence shown here is derived from an EMBL/GenBank/DDBJ whole genome shotgun (WGS) entry which is preliminary data.</text>
</comment>
<dbReference type="AlphaFoldDB" id="A0A0T6BGZ6"/>
<dbReference type="Gene3D" id="1.25.40.180">
    <property type="match status" value="1"/>
</dbReference>
<gene>
    <name evidence="2" type="ORF">AMK59_719</name>
</gene>
<dbReference type="InterPro" id="IPR051367">
    <property type="entry name" value="mRNA_TranslReg/HistoneTransl"/>
</dbReference>
<sequence length="276" mass="31453">MDNKEQILLWDDNSEYKPLRRPNSNSTVDTKAKQEERTGTDNSQSATEITTNNKDIVNKSYNFNDILRKSKLSADAKEWFPSSYSQVVPQLAQPAQSRLQRIKSENAGVTEDYNAESGQLKMGFESVNLDILIQSLIYDPGQFDNLVDNFIAILEPHSDDIEVAIKAVETIFEYALREPSFRYNAARLCSVLDEHYPLIRPHLHMLCEKELNSDKQNQGFTLFLAELYMQLNYETVYGRCVLDSLKKLISSGKPEDIKSACQALKVLSCIFACLDF</sequence>
<protein>
    <recommendedName>
        <fullName evidence="4">MIF4G domain-containing protein</fullName>
    </recommendedName>
</protein>
<reference evidence="2 3" key="1">
    <citation type="submission" date="2015-09" db="EMBL/GenBank/DDBJ databases">
        <title>Draft genome of the scarab beetle Oryctes borbonicus.</title>
        <authorList>
            <person name="Meyer J.M."/>
            <person name="Markov G.V."/>
            <person name="Baskaran P."/>
            <person name="Herrmann M."/>
            <person name="Sommer R.J."/>
            <person name="Roedelsperger C."/>
        </authorList>
    </citation>
    <scope>NUCLEOTIDE SEQUENCE [LARGE SCALE GENOMIC DNA]</scope>
    <source>
        <strain evidence="2">OB123</strain>
        <tissue evidence="2">Whole animal</tissue>
    </source>
</reference>
<evidence type="ECO:0000313" key="2">
    <source>
        <dbReference type="EMBL" id="KRT86614.1"/>
    </source>
</evidence>
<proteinExistence type="predicted"/>
<evidence type="ECO:0008006" key="4">
    <source>
        <dbReference type="Google" id="ProtNLM"/>
    </source>
</evidence>
<keyword evidence="3" id="KW-1185">Reference proteome</keyword>